<dbReference type="PROSITE" id="PS50985">
    <property type="entry name" value="GRAS"/>
    <property type="match status" value="1"/>
</dbReference>
<sequence>MQRNCLMEFKYNCQSISASLEKNLAFECGMGSTCNFDVAGHSPSIGSSFPVNAAAQPEGDSSLPVDHFDGVFKYLNQMLMEEDLEQRPCMYQDLLALQAAEKSFHDALTGADFNVVANKEEKKRDDFDNGSRRRRNHDREDSEHGEGRSSKLFASHNEEGMPENEAAEEMYDKALLCPKRNPGFYDDSSTCDSDDPTPESKWWNYQKVGIKPESKRGRPRAGEKKIYIRELVDLSSLLTQSAQAVADYDNKTAQELLNQIREHSSPCGDATGRLAHYFANALEARISGMGTTLYTSFTSRKVSAGDVLKAYQAYILACPFKRMSNIFADKSIGRLTKGARCIHIIDFGIAYGFQWPCLIQGLSLRPGGPPKLRITGIELPQPGFQPTERVEETGRRLAYYCKKFNVPFEYHAIAKRWETIQLEDLKIGKGETIVVNCLYRLRHIPDETAEGSTARDDVLNLIKKINPDFFVHGVTNGTYNVPFFVTRFREALHHFSSLFDMLEKTVPQSDQDRMLFEKEVLGRDSMNVIACEGSQRIERPETYKQWHVRNQRAGFSQLPLNQDIVREVRAKVKLQYHKDFLVDEDGHWILQGWKGRVFYALSCWKPIQD</sequence>
<feature type="region of interest" description="Leucine repeat II (LRII)" evidence="3">
    <location>
        <begin position="392"/>
        <end position="424"/>
    </location>
</feature>
<dbReference type="Proteomes" id="UP001652660">
    <property type="component" value="Chromosome 1e"/>
</dbReference>
<protein>
    <submittedName>
        <fullName evidence="6">Scarecrow-like protein 30</fullName>
    </submittedName>
</protein>
<feature type="region of interest" description="Leucine repeat I (LRI)" evidence="3">
    <location>
        <begin position="232"/>
        <end position="292"/>
    </location>
</feature>
<feature type="region of interest" description="SAW" evidence="3">
    <location>
        <begin position="530"/>
        <end position="605"/>
    </location>
</feature>
<feature type="region of interest" description="Disordered" evidence="4">
    <location>
        <begin position="122"/>
        <end position="165"/>
    </location>
</feature>
<dbReference type="RefSeq" id="XP_027080754.1">
    <property type="nucleotide sequence ID" value="XM_027224953.2"/>
</dbReference>
<evidence type="ECO:0000256" key="4">
    <source>
        <dbReference type="SAM" id="MobiDB-lite"/>
    </source>
</evidence>
<dbReference type="OrthoDB" id="47276at2759"/>
<evidence type="ECO:0000313" key="5">
    <source>
        <dbReference type="Proteomes" id="UP001652660"/>
    </source>
</evidence>
<keyword evidence="5" id="KW-1185">Reference proteome</keyword>
<comment type="caution">
    <text evidence="3">Lacks conserved residue(s) required for the propagation of feature annotation.</text>
</comment>
<accession>A0A6P6TQM0</accession>
<organism evidence="5 6">
    <name type="scientific">Coffea arabica</name>
    <name type="common">Arabian coffee</name>
    <dbReference type="NCBI Taxonomy" id="13443"/>
    <lineage>
        <taxon>Eukaryota</taxon>
        <taxon>Viridiplantae</taxon>
        <taxon>Streptophyta</taxon>
        <taxon>Embryophyta</taxon>
        <taxon>Tracheophyta</taxon>
        <taxon>Spermatophyta</taxon>
        <taxon>Magnoliopsida</taxon>
        <taxon>eudicotyledons</taxon>
        <taxon>Gunneridae</taxon>
        <taxon>Pentapetalae</taxon>
        <taxon>asterids</taxon>
        <taxon>lamiids</taxon>
        <taxon>Gentianales</taxon>
        <taxon>Rubiaceae</taxon>
        <taxon>Ixoroideae</taxon>
        <taxon>Gardenieae complex</taxon>
        <taxon>Bertiereae - Coffeeae clade</taxon>
        <taxon>Coffeeae</taxon>
        <taxon>Coffea</taxon>
    </lineage>
</organism>
<reference evidence="6" key="2">
    <citation type="submission" date="2025-08" db="UniProtKB">
        <authorList>
            <consortium name="RefSeq"/>
        </authorList>
    </citation>
    <scope>IDENTIFICATION</scope>
    <source>
        <tissue evidence="6">Leaves</tissue>
    </source>
</reference>
<dbReference type="InterPro" id="IPR005202">
    <property type="entry name" value="TF_GRAS"/>
</dbReference>
<feature type="compositionally biased region" description="Basic and acidic residues" evidence="4">
    <location>
        <begin position="122"/>
        <end position="149"/>
    </location>
</feature>
<reference evidence="5" key="1">
    <citation type="journal article" date="2025" name="Foods">
        <title>Unveiling the Microbial Signatures of Arabica Coffee Cherries: Insights into Ripeness Specific Diversity, Functional Traits, and Implications for Quality and Safety.</title>
        <authorList>
            <consortium name="RefSeq"/>
            <person name="Tenea G.N."/>
            <person name="Cifuentes V."/>
            <person name="Reyes P."/>
            <person name="Cevallos-Vallejos M."/>
        </authorList>
    </citation>
    <scope>NUCLEOTIDE SEQUENCE [LARGE SCALE GENOMIC DNA]</scope>
</reference>
<feature type="region of interest" description="VHIID" evidence="3">
    <location>
        <begin position="311"/>
        <end position="376"/>
    </location>
</feature>
<name>A0A6P6TQM0_COFAR</name>
<feature type="short sequence motif" description="VHIID" evidence="3">
    <location>
        <begin position="342"/>
        <end position="346"/>
    </location>
</feature>
<dbReference type="AlphaFoldDB" id="A0A6P6TQM0"/>
<dbReference type="GeneID" id="113703551"/>
<keyword evidence="2" id="KW-0804">Transcription</keyword>
<gene>
    <name evidence="6" type="primary">LOC113703551</name>
</gene>
<evidence type="ECO:0000256" key="3">
    <source>
        <dbReference type="PROSITE-ProRule" id="PRU01191"/>
    </source>
</evidence>
<dbReference type="Pfam" id="PF03514">
    <property type="entry name" value="GRAS"/>
    <property type="match status" value="1"/>
</dbReference>
<keyword evidence="1" id="KW-0805">Transcription regulation</keyword>
<evidence type="ECO:0000256" key="1">
    <source>
        <dbReference type="ARBA" id="ARBA00023015"/>
    </source>
</evidence>
<comment type="similarity">
    <text evidence="3">Belongs to the GRAS family.</text>
</comment>
<evidence type="ECO:0000256" key="2">
    <source>
        <dbReference type="ARBA" id="ARBA00023163"/>
    </source>
</evidence>
<proteinExistence type="inferred from homology"/>
<evidence type="ECO:0000313" key="6">
    <source>
        <dbReference type="RefSeq" id="XP_027080754.1"/>
    </source>
</evidence>
<dbReference type="PANTHER" id="PTHR31636">
    <property type="entry name" value="OSJNBA0084A10.13 PROTEIN-RELATED"/>
    <property type="match status" value="1"/>
</dbReference>